<dbReference type="Proteomes" id="UP000000561">
    <property type="component" value="Chromosome 12"/>
</dbReference>
<evidence type="ECO:0000256" key="1">
    <source>
        <dbReference type="SAM" id="MobiDB-lite"/>
    </source>
</evidence>
<organism evidence="2 3">
    <name type="scientific">Mycosarcoma maydis</name>
    <name type="common">Corn smut fungus</name>
    <name type="synonym">Ustilago maydis</name>
    <dbReference type="NCBI Taxonomy" id="5270"/>
    <lineage>
        <taxon>Eukaryota</taxon>
        <taxon>Fungi</taxon>
        <taxon>Dikarya</taxon>
        <taxon>Basidiomycota</taxon>
        <taxon>Ustilaginomycotina</taxon>
        <taxon>Ustilaginomycetes</taxon>
        <taxon>Ustilaginales</taxon>
        <taxon>Ustilaginaceae</taxon>
        <taxon>Mycosarcoma</taxon>
    </lineage>
</organism>
<dbReference type="eggNOG" id="ENOG502T3H6">
    <property type="taxonomic scope" value="Eukaryota"/>
</dbReference>
<dbReference type="GeneID" id="23564506"/>
<feature type="region of interest" description="Disordered" evidence="1">
    <location>
        <begin position="199"/>
        <end position="224"/>
    </location>
</feature>
<dbReference type="InParanoid" id="A0A0D1CM13"/>
<dbReference type="OMA" id="ICCYLAA"/>
<feature type="region of interest" description="Disordered" evidence="1">
    <location>
        <begin position="122"/>
        <end position="142"/>
    </location>
</feature>
<dbReference type="EMBL" id="CM003151">
    <property type="protein sequence ID" value="KIS67778.1"/>
    <property type="molecule type" value="Genomic_DNA"/>
</dbReference>
<accession>A0A0D1CM13</accession>
<dbReference type="VEuPathDB" id="FungiDB:UMAG_04271"/>
<reference evidence="2 3" key="1">
    <citation type="journal article" date="2006" name="Nature">
        <title>Insights from the genome of the biotrophic fungal plant pathogen Ustilago maydis.</title>
        <authorList>
            <person name="Kamper J."/>
            <person name="Kahmann R."/>
            <person name="Bolker M."/>
            <person name="Ma L.J."/>
            <person name="Brefort T."/>
            <person name="Saville B.J."/>
            <person name="Banuett F."/>
            <person name="Kronstad J.W."/>
            <person name="Gold S.E."/>
            <person name="Muller O."/>
            <person name="Perlin M.H."/>
            <person name="Wosten H.A."/>
            <person name="de Vries R."/>
            <person name="Ruiz-Herrera J."/>
            <person name="Reynaga-Pena C.G."/>
            <person name="Snetselaar K."/>
            <person name="McCann M."/>
            <person name="Perez-Martin J."/>
            <person name="Feldbrugge M."/>
            <person name="Basse C.W."/>
            <person name="Steinberg G."/>
            <person name="Ibeas J.I."/>
            <person name="Holloman W."/>
            <person name="Guzman P."/>
            <person name="Farman M."/>
            <person name="Stajich J.E."/>
            <person name="Sentandreu R."/>
            <person name="Gonzalez-Prieto J.M."/>
            <person name="Kennell J.C."/>
            <person name="Molina L."/>
            <person name="Schirawski J."/>
            <person name="Mendoza-Mendoza A."/>
            <person name="Greilinger D."/>
            <person name="Munch K."/>
            <person name="Rossel N."/>
            <person name="Scherer M."/>
            <person name="Vranes M."/>
            <person name="Ladendorf O."/>
            <person name="Vincon V."/>
            <person name="Fuchs U."/>
            <person name="Sandrock B."/>
            <person name="Meng S."/>
            <person name="Ho E.C."/>
            <person name="Cahill M.J."/>
            <person name="Boyce K.J."/>
            <person name="Klose J."/>
            <person name="Klosterman S.J."/>
            <person name="Deelstra H.J."/>
            <person name="Ortiz-Castellanos L."/>
            <person name="Li W."/>
            <person name="Sanchez-Alonso P."/>
            <person name="Schreier P.H."/>
            <person name="Hauser-Hahn I."/>
            <person name="Vaupel M."/>
            <person name="Koopmann E."/>
            <person name="Friedrich G."/>
            <person name="Voss H."/>
            <person name="Schluter T."/>
            <person name="Margolis J."/>
            <person name="Platt D."/>
            <person name="Swimmer C."/>
            <person name="Gnirke A."/>
            <person name="Chen F."/>
            <person name="Vysotskaia V."/>
            <person name="Mannhaupt G."/>
            <person name="Guldener U."/>
            <person name="Munsterkotter M."/>
            <person name="Haase D."/>
            <person name="Oesterheld M."/>
            <person name="Mewes H.W."/>
            <person name="Mauceli E.W."/>
            <person name="DeCaprio D."/>
            <person name="Wade C.M."/>
            <person name="Butler J."/>
            <person name="Young S."/>
            <person name="Jaffe D.B."/>
            <person name="Calvo S."/>
            <person name="Nusbaum C."/>
            <person name="Galagan J."/>
            <person name="Birren B.W."/>
        </authorList>
    </citation>
    <scope>NUCLEOTIDE SEQUENCE [LARGE SCALE GENOMIC DNA]</scope>
    <source>
        <strain evidence="3">DSM 14603 / FGSC 9021 / UM521</strain>
    </source>
</reference>
<gene>
    <name evidence="2" type="ORF">UMAG_04271</name>
</gene>
<feature type="compositionally biased region" description="Polar residues" evidence="1">
    <location>
        <begin position="199"/>
        <end position="210"/>
    </location>
</feature>
<evidence type="ECO:0000313" key="2">
    <source>
        <dbReference type="EMBL" id="KIS67778.1"/>
    </source>
</evidence>
<sequence length="301" mass="32152">MAASRRAQIQLLCGARTGPLIDRAESYLAAVDIWSRRGNQKAVKNAGTGVVAVCCYLAAESLDARVPDRSSAVRASGLPPAQFAAAERDFRGAVQSLSNTSAQTLSGASDVINSAFAPSNAASPTKRLLRNTPIKTPVSSSRSKDALLAKAQAIQAGSLFDQAMRTVPDATLASADASRVPQMSAAPSTHTLESNVSIPANTAGEHNNTAADRVASTEAQPRRIKRRRMSKVVFGLANASSLNGLDDEQEADDERARRTRIDHIQTTLKQLRSANPTWRYLDAPRDVLVIISPSHDNLTRE</sequence>
<protein>
    <submittedName>
        <fullName evidence="2">Uncharacterized protein</fullName>
    </submittedName>
</protein>
<evidence type="ECO:0000313" key="3">
    <source>
        <dbReference type="Proteomes" id="UP000000561"/>
    </source>
</evidence>
<proteinExistence type="predicted"/>
<dbReference type="OrthoDB" id="2554199at2759"/>
<dbReference type="AlphaFoldDB" id="A0A0D1CM13"/>
<keyword evidence="3" id="KW-1185">Reference proteome</keyword>
<dbReference type="RefSeq" id="XP_011390735.1">
    <property type="nucleotide sequence ID" value="XM_011392433.1"/>
</dbReference>
<dbReference type="KEGG" id="uma:UMAG_04271"/>
<name>A0A0D1CM13_MYCMD</name>